<accession>A0ABU0E6J2</accession>
<dbReference type="SUPFAM" id="SSF109709">
    <property type="entry name" value="KorB DNA-binding domain-like"/>
    <property type="match status" value="1"/>
</dbReference>
<comment type="caution">
    <text evidence="2">The sequence shown here is derived from an EMBL/GenBank/DDBJ whole genome shotgun (WGS) entry which is preliminary data.</text>
</comment>
<gene>
    <name evidence="2" type="ORF">J2S15_003239</name>
</gene>
<dbReference type="Pfam" id="PF02195">
    <property type="entry name" value="ParB_N"/>
    <property type="match status" value="1"/>
</dbReference>
<dbReference type="Proteomes" id="UP001230220">
    <property type="component" value="Unassembled WGS sequence"/>
</dbReference>
<dbReference type="InterPro" id="IPR003115">
    <property type="entry name" value="ParB_N"/>
</dbReference>
<dbReference type="PANTHER" id="PTHR33375">
    <property type="entry name" value="CHROMOSOME-PARTITIONING PROTEIN PARB-RELATED"/>
    <property type="match status" value="1"/>
</dbReference>
<name>A0ABU0E6J2_9FIRM</name>
<sequence length="353" mass="40578">MGSILKDFAKDVVKETKKNETRIQMIHYHEIKEADKNRELRDIEGMAEDLLADGIEHNLLVRPIKDNDVYNYELVAGHRRFAAINMLIDQGHKEFKYVPCKIEEMDDLDAARRKILNNLQTDPYTPAEYLSCIEELRHVFNERKKQGIELKGRIRELIAEEVGLKSSQVGVYEKVINNAIPEVRKKIEEGELTISAAAELSSLDDEEQLMFIEENDDLSLKTIKEHKQAQDKEIVPVSGTIDDEVIADDSEEYEEAVTAEEDIEFLDYDEEDGILVADEDEVMNKDIEQDQEELYLNLINDERYLKNTIESLEQSLSKMIDIVEKADKATLQEQDLSGVESACVEILNRISNL</sequence>
<evidence type="ECO:0000313" key="3">
    <source>
        <dbReference type="Proteomes" id="UP001230220"/>
    </source>
</evidence>
<dbReference type="PANTHER" id="PTHR33375:SF1">
    <property type="entry name" value="CHROMOSOME-PARTITIONING PROTEIN PARB-RELATED"/>
    <property type="match status" value="1"/>
</dbReference>
<dbReference type="EMBL" id="JAUSUR010000007">
    <property type="protein sequence ID" value="MDQ0362485.1"/>
    <property type="molecule type" value="Genomic_DNA"/>
</dbReference>
<dbReference type="Gene3D" id="3.90.1530.30">
    <property type="match status" value="1"/>
</dbReference>
<dbReference type="InterPro" id="IPR050336">
    <property type="entry name" value="Chromosome_partition/occlusion"/>
</dbReference>
<dbReference type="RefSeq" id="WP_307410149.1">
    <property type="nucleotide sequence ID" value="NZ_JAUSUR010000007.1"/>
</dbReference>
<evidence type="ECO:0000259" key="1">
    <source>
        <dbReference type="SMART" id="SM00470"/>
    </source>
</evidence>
<dbReference type="Gene3D" id="1.10.10.2830">
    <property type="match status" value="1"/>
</dbReference>
<reference evidence="2 3" key="1">
    <citation type="submission" date="2023-07" db="EMBL/GenBank/DDBJ databases">
        <title>Genomic Encyclopedia of Type Strains, Phase IV (KMG-IV): sequencing the most valuable type-strain genomes for metagenomic binning, comparative biology and taxonomic classification.</title>
        <authorList>
            <person name="Goeker M."/>
        </authorList>
    </citation>
    <scope>NUCLEOTIDE SEQUENCE [LARGE SCALE GENOMIC DNA]</scope>
    <source>
        <strain evidence="2 3">DSM 16784</strain>
    </source>
</reference>
<evidence type="ECO:0000313" key="2">
    <source>
        <dbReference type="EMBL" id="MDQ0362485.1"/>
    </source>
</evidence>
<proteinExistence type="predicted"/>
<dbReference type="SMART" id="SM00470">
    <property type="entry name" value="ParB"/>
    <property type="match status" value="1"/>
</dbReference>
<protein>
    <submittedName>
        <fullName evidence="2">ParB family chromosome partitioning protein</fullName>
    </submittedName>
</protein>
<organism evidence="2 3">
    <name type="scientific">Breznakia pachnodae</name>
    <dbReference type="NCBI Taxonomy" id="265178"/>
    <lineage>
        <taxon>Bacteria</taxon>
        <taxon>Bacillati</taxon>
        <taxon>Bacillota</taxon>
        <taxon>Erysipelotrichia</taxon>
        <taxon>Erysipelotrichales</taxon>
        <taxon>Erysipelotrichaceae</taxon>
        <taxon>Breznakia</taxon>
    </lineage>
</organism>
<dbReference type="SUPFAM" id="SSF110849">
    <property type="entry name" value="ParB/Sulfiredoxin"/>
    <property type="match status" value="1"/>
</dbReference>
<dbReference type="InterPro" id="IPR036086">
    <property type="entry name" value="ParB/Sulfiredoxin_sf"/>
</dbReference>
<keyword evidence="3" id="KW-1185">Reference proteome</keyword>
<feature type="domain" description="ParB-like N-terminal" evidence="1">
    <location>
        <begin position="24"/>
        <end position="119"/>
    </location>
</feature>